<dbReference type="SMART" id="SM00642">
    <property type="entry name" value="Aamy"/>
    <property type="match status" value="1"/>
</dbReference>
<accession>A0ABP7P6F9</accession>
<feature type="domain" description="Glycosyl hydrolase family 13 catalytic" evidence="2">
    <location>
        <begin position="43"/>
        <end position="430"/>
    </location>
</feature>
<dbReference type="InterPro" id="IPR013780">
    <property type="entry name" value="Glyco_hydro_b"/>
</dbReference>
<dbReference type="InterPro" id="IPR045857">
    <property type="entry name" value="O16G_dom_2"/>
</dbReference>
<dbReference type="PANTHER" id="PTHR10357">
    <property type="entry name" value="ALPHA-AMYLASE FAMILY MEMBER"/>
    <property type="match status" value="1"/>
</dbReference>
<comment type="caution">
    <text evidence="3">The sequence shown here is derived from an EMBL/GenBank/DDBJ whole genome shotgun (WGS) entry which is preliminary data.</text>
</comment>
<dbReference type="EMBL" id="BAABBO010000009">
    <property type="protein sequence ID" value="GAA3960397.1"/>
    <property type="molecule type" value="Genomic_DNA"/>
</dbReference>
<dbReference type="InterPro" id="IPR017853">
    <property type="entry name" value="GH"/>
</dbReference>
<dbReference type="SUPFAM" id="SSF51445">
    <property type="entry name" value="(Trans)glycosidases"/>
    <property type="match status" value="1"/>
</dbReference>
<gene>
    <name evidence="3" type="ORF">GCM10022278_18150</name>
</gene>
<dbReference type="PANTHER" id="PTHR10357:SF179">
    <property type="entry name" value="NEUTRAL AND BASIC AMINO ACID TRANSPORT PROTEIN RBAT"/>
    <property type="match status" value="1"/>
</dbReference>
<protein>
    <submittedName>
        <fullName evidence="3">Alpha-amylase family glycosyl hydrolase</fullName>
    </submittedName>
</protein>
<dbReference type="GO" id="GO:0016787">
    <property type="term" value="F:hydrolase activity"/>
    <property type="evidence" value="ECO:0007669"/>
    <property type="project" value="UniProtKB-KW"/>
</dbReference>
<keyword evidence="4" id="KW-1185">Reference proteome</keyword>
<dbReference type="SUPFAM" id="SSF51011">
    <property type="entry name" value="Glycosyl hydrolase domain"/>
    <property type="match status" value="1"/>
</dbReference>
<dbReference type="Proteomes" id="UP001501337">
    <property type="component" value="Unassembled WGS sequence"/>
</dbReference>
<dbReference type="Gene3D" id="3.20.20.80">
    <property type="entry name" value="Glycosidases"/>
    <property type="match status" value="2"/>
</dbReference>
<dbReference type="Gene3D" id="2.60.40.1180">
    <property type="entry name" value="Golgi alpha-mannosidase II"/>
    <property type="match status" value="1"/>
</dbReference>
<comment type="similarity">
    <text evidence="1">Belongs to the glycosyl hydrolase 13 family.</text>
</comment>
<organism evidence="3 4">
    <name type="scientific">Allohahella marinimesophila</name>
    <dbReference type="NCBI Taxonomy" id="1054972"/>
    <lineage>
        <taxon>Bacteria</taxon>
        <taxon>Pseudomonadati</taxon>
        <taxon>Pseudomonadota</taxon>
        <taxon>Gammaproteobacteria</taxon>
        <taxon>Oceanospirillales</taxon>
        <taxon>Hahellaceae</taxon>
        <taxon>Allohahella</taxon>
    </lineage>
</organism>
<name>A0ABP7P6F9_9GAMM</name>
<reference evidence="4" key="1">
    <citation type="journal article" date="2019" name="Int. J. Syst. Evol. Microbiol.">
        <title>The Global Catalogue of Microorganisms (GCM) 10K type strain sequencing project: providing services to taxonomists for standard genome sequencing and annotation.</title>
        <authorList>
            <consortium name="The Broad Institute Genomics Platform"/>
            <consortium name="The Broad Institute Genome Sequencing Center for Infectious Disease"/>
            <person name="Wu L."/>
            <person name="Ma J."/>
        </authorList>
    </citation>
    <scope>NUCLEOTIDE SEQUENCE [LARGE SCALE GENOMIC DNA]</scope>
    <source>
        <strain evidence="4">JCM 17555</strain>
    </source>
</reference>
<evidence type="ECO:0000259" key="2">
    <source>
        <dbReference type="SMART" id="SM00642"/>
    </source>
</evidence>
<dbReference type="Gene3D" id="3.90.400.10">
    <property type="entry name" value="Oligo-1,6-glucosidase, Domain 2"/>
    <property type="match status" value="1"/>
</dbReference>
<proteinExistence type="inferred from homology"/>
<keyword evidence="3" id="KW-0378">Hydrolase</keyword>
<sequence length="568" mass="64272">MNSDPPAVTIKALIKTSLSLPARDKRGKMQKNPNWWRGAVIYQVYPRSYYDSNGDGIGDLPGVTAKLDYIASLNVDAIWLSPFFTSPMKDFGYDVSDYRGVDPIFGTLEDFDTLLAEAHKRGLKIMIDQVLSHSSDQHHWFAESRLNRTNPKADWYVWADPKADGSPPNNWLSVFGGSAWAWDSRRKQYYLHNFLASQPDLNFHNPEVVEQVLADVRYWLDRGVDGFRLDAINFCFHDQKLRDNPAREEAKDGSMGVRKENPYAYQSHVYDKTRPENLNFLKRFRALLEEYPGTTTVGEIGDDNSLQVMADYTAGGDKLHMAYSFDLLTEQHSAEFIRKTVESIEAKMTDGWPCWAIGNHDVERVASRWQAQSDAHIKLYMTLLLTLRGSVCIYQGEELGLTEAELTFKDLVDPYGINFWPEFKGRDGCRTPMAWQPDLINAGFSNNKPWLPVHHAHYNVAVDVQEAAETSVLQAYREFMAWRSRQPALTQGDIEFHDSPADTLLYSRTMGDQHLLIALNMTAKPVTIPISQKVSTVTDGPGVESGEWQQGQVRLPAYGAGIATVGDN</sequence>
<dbReference type="InterPro" id="IPR006047">
    <property type="entry name" value="GH13_cat_dom"/>
</dbReference>
<evidence type="ECO:0000256" key="1">
    <source>
        <dbReference type="ARBA" id="ARBA00008061"/>
    </source>
</evidence>
<evidence type="ECO:0000313" key="3">
    <source>
        <dbReference type="EMBL" id="GAA3960397.1"/>
    </source>
</evidence>
<evidence type="ECO:0000313" key="4">
    <source>
        <dbReference type="Proteomes" id="UP001501337"/>
    </source>
</evidence>
<dbReference type="CDD" id="cd11330">
    <property type="entry name" value="AmyAc_OligoGlu"/>
    <property type="match status" value="1"/>
</dbReference>
<dbReference type="Pfam" id="PF00128">
    <property type="entry name" value="Alpha-amylase"/>
    <property type="match status" value="1"/>
</dbReference>